<feature type="transmembrane region" description="Helical" evidence="1">
    <location>
        <begin position="84"/>
        <end position="107"/>
    </location>
</feature>
<feature type="transmembrane region" description="Helical" evidence="1">
    <location>
        <begin position="113"/>
        <end position="135"/>
    </location>
</feature>
<name>A0A1F5FPG1_9BACT</name>
<dbReference type="Proteomes" id="UP000179237">
    <property type="component" value="Unassembled WGS sequence"/>
</dbReference>
<keyword evidence="1" id="KW-0812">Transmembrane</keyword>
<dbReference type="EMBL" id="MFAQ01000044">
    <property type="protein sequence ID" value="OGD81424.1"/>
    <property type="molecule type" value="Genomic_DNA"/>
</dbReference>
<gene>
    <name evidence="2" type="ORF">A2572_01655</name>
</gene>
<sequence length="220" mass="23830">MIDYNSLFAPIFNSFVSYLPNLVTAAALVIIGLIISKWAKTAIIRLAVITRLSQLSKNPAIQEFLENAQITTKIETIIGEIFKWLVLLTFIITASNVLGLAAVGAILTRILSVIPSLLAALVILFLGVVLAGFLEKIVKGSLGAKDPSLSRFAGRVVSYTTMTIFILAAMSQLGIASFFIQITYVGFILTLVLALGLGIGLGSKDVFKKVFEDWYKKVSK</sequence>
<evidence type="ECO:0000313" key="3">
    <source>
        <dbReference type="Proteomes" id="UP000179237"/>
    </source>
</evidence>
<feature type="transmembrane region" description="Helical" evidence="1">
    <location>
        <begin position="182"/>
        <end position="201"/>
    </location>
</feature>
<evidence type="ECO:0000256" key="1">
    <source>
        <dbReference type="SAM" id="Phobius"/>
    </source>
</evidence>
<feature type="transmembrane region" description="Helical" evidence="1">
    <location>
        <begin position="156"/>
        <end position="176"/>
    </location>
</feature>
<dbReference type="AlphaFoldDB" id="A0A1F5FPG1"/>
<evidence type="ECO:0008006" key="4">
    <source>
        <dbReference type="Google" id="ProtNLM"/>
    </source>
</evidence>
<reference evidence="2 3" key="1">
    <citation type="journal article" date="2016" name="Nat. Commun.">
        <title>Thousands of microbial genomes shed light on interconnected biogeochemical processes in an aquifer system.</title>
        <authorList>
            <person name="Anantharaman K."/>
            <person name="Brown C.T."/>
            <person name="Hug L.A."/>
            <person name="Sharon I."/>
            <person name="Castelle C.J."/>
            <person name="Probst A.J."/>
            <person name="Thomas B.C."/>
            <person name="Singh A."/>
            <person name="Wilkins M.J."/>
            <person name="Karaoz U."/>
            <person name="Brodie E.L."/>
            <person name="Williams K.H."/>
            <person name="Hubbard S.S."/>
            <person name="Banfield J.F."/>
        </authorList>
    </citation>
    <scope>NUCLEOTIDE SEQUENCE [LARGE SCALE GENOMIC DNA]</scope>
</reference>
<keyword evidence="1" id="KW-1133">Transmembrane helix</keyword>
<accession>A0A1F5FPG1</accession>
<keyword evidence="1" id="KW-0472">Membrane</keyword>
<evidence type="ECO:0000313" key="2">
    <source>
        <dbReference type="EMBL" id="OGD81424.1"/>
    </source>
</evidence>
<dbReference type="Gene3D" id="1.10.287.1260">
    <property type="match status" value="1"/>
</dbReference>
<organism evidence="2 3">
    <name type="scientific">Candidatus Collierbacteria bacterium RIFOXYD1_FULL_40_9</name>
    <dbReference type="NCBI Taxonomy" id="1817731"/>
    <lineage>
        <taxon>Bacteria</taxon>
        <taxon>Candidatus Collieribacteriota</taxon>
    </lineage>
</organism>
<protein>
    <recommendedName>
        <fullName evidence="4">Small-conductance mechanosensitive ion channel</fullName>
    </recommendedName>
</protein>
<proteinExistence type="predicted"/>
<dbReference type="Pfam" id="PF05552">
    <property type="entry name" value="MS_channel_1st_1"/>
    <property type="match status" value="2"/>
</dbReference>
<feature type="transmembrane region" description="Helical" evidence="1">
    <location>
        <begin position="15"/>
        <end position="35"/>
    </location>
</feature>
<comment type="caution">
    <text evidence="2">The sequence shown here is derived from an EMBL/GenBank/DDBJ whole genome shotgun (WGS) entry which is preliminary data.</text>
</comment>
<dbReference type="InterPro" id="IPR008910">
    <property type="entry name" value="MSC_TM_helix"/>
</dbReference>